<evidence type="ECO:0000259" key="1">
    <source>
        <dbReference type="Pfam" id="PF24626"/>
    </source>
</evidence>
<dbReference type="PANTHER" id="PTHR45835">
    <property type="entry name" value="YALI0A06105P"/>
    <property type="match status" value="1"/>
</dbReference>
<dbReference type="GO" id="GO:0003676">
    <property type="term" value="F:nucleic acid binding"/>
    <property type="evidence" value="ECO:0007669"/>
    <property type="project" value="InterPro"/>
</dbReference>
<organism evidence="2 3">
    <name type="scientific">Spirodela intermedia</name>
    <name type="common">Intermediate duckweed</name>
    <dbReference type="NCBI Taxonomy" id="51605"/>
    <lineage>
        <taxon>Eukaryota</taxon>
        <taxon>Viridiplantae</taxon>
        <taxon>Streptophyta</taxon>
        <taxon>Embryophyta</taxon>
        <taxon>Tracheophyta</taxon>
        <taxon>Spermatophyta</taxon>
        <taxon>Magnoliopsida</taxon>
        <taxon>Liliopsida</taxon>
        <taxon>Araceae</taxon>
        <taxon>Lemnoideae</taxon>
        <taxon>Spirodela</taxon>
    </lineage>
</organism>
<name>A0A7I8LNY5_SPIIN</name>
<dbReference type="EMBL" id="LR746281">
    <property type="protein sequence ID" value="CAA7411044.1"/>
    <property type="molecule type" value="Genomic_DNA"/>
</dbReference>
<evidence type="ECO:0000313" key="3">
    <source>
        <dbReference type="Proteomes" id="UP000663760"/>
    </source>
</evidence>
<dbReference type="Pfam" id="PF24626">
    <property type="entry name" value="SH3_Tf2-1"/>
    <property type="match status" value="1"/>
</dbReference>
<dbReference type="PANTHER" id="PTHR45835:SF99">
    <property type="entry name" value="CHROMO DOMAIN-CONTAINING PROTEIN-RELATED"/>
    <property type="match status" value="1"/>
</dbReference>
<reference evidence="2" key="1">
    <citation type="submission" date="2020-02" db="EMBL/GenBank/DDBJ databases">
        <authorList>
            <person name="Scholz U."/>
            <person name="Mascher M."/>
            <person name="Fiebig A."/>
        </authorList>
    </citation>
    <scope>NUCLEOTIDE SEQUENCE</scope>
</reference>
<dbReference type="InterPro" id="IPR036397">
    <property type="entry name" value="RNaseH_sf"/>
</dbReference>
<accession>A0A7I8LNY5</accession>
<dbReference type="SUPFAM" id="SSF53098">
    <property type="entry name" value="Ribonuclease H-like"/>
    <property type="match status" value="1"/>
</dbReference>
<dbReference type="OrthoDB" id="674670at2759"/>
<feature type="domain" description="Tf2-1-like SH3-like" evidence="1">
    <location>
        <begin position="115"/>
        <end position="152"/>
    </location>
</feature>
<dbReference type="InterPro" id="IPR016197">
    <property type="entry name" value="Chromo-like_dom_sf"/>
</dbReference>
<keyword evidence="3" id="KW-1185">Reference proteome</keyword>
<dbReference type="Proteomes" id="UP000663760">
    <property type="component" value="Chromosome 18"/>
</dbReference>
<dbReference type="InterPro" id="IPR012337">
    <property type="entry name" value="RNaseH-like_sf"/>
</dbReference>
<gene>
    <name evidence="2" type="ORF">SI8410_18021722</name>
</gene>
<proteinExistence type="predicted"/>
<evidence type="ECO:0000313" key="2">
    <source>
        <dbReference type="EMBL" id="CAA7411044.1"/>
    </source>
</evidence>
<dbReference type="InterPro" id="IPR056924">
    <property type="entry name" value="SH3_Tf2-1"/>
</dbReference>
<dbReference type="AlphaFoldDB" id="A0A7I8LNY5"/>
<protein>
    <recommendedName>
        <fullName evidence="1">Tf2-1-like SH3-like domain-containing protein</fullName>
    </recommendedName>
</protein>
<sequence length="241" mass="27254">MSCPDLLQSLPILEKIWEELSMDFIEGLPLASGFNTILVVVNRLSKHAQFSALKHPFTVGDTLLSGCDRIFLSTFWRELFRLQGALLHCTSAYHSQTDSKTEVVNRAIYGRDPPTLKPCRILDRIGAVAYCLKLPLESRKHRVFHVSQLKPAKGDQHIQPQPLLLNSENQWKVDPEEVTATHHTTQGLEVLVEWRDLPTTESTWELAKSILHVFSRVLPCGQGESIDELLSSTPLPKQRQS</sequence>
<dbReference type="Gene3D" id="3.30.420.10">
    <property type="entry name" value="Ribonuclease H-like superfamily/Ribonuclease H"/>
    <property type="match status" value="1"/>
</dbReference>
<dbReference type="SUPFAM" id="SSF54160">
    <property type="entry name" value="Chromo domain-like"/>
    <property type="match status" value="1"/>
</dbReference>